<accession>A0AA37RXI8</accession>
<dbReference type="AlphaFoldDB" id="A0AA37RXI8"/>
<comment type="caution">
    <text evidence="9">The sequence shown here is derived from an EMBL/GenBank/DDBJ whole genome shotgun (WGS) entry which is preliminary data.</text>
</comment>
<dbReference type="InterPro" id="IPR005532">
    <property type="entry name" value="SUMF_dom"/>
</dbReference>
<dbReference type="EC" id="2.7.11.1" evidence="1"/>
<evidence type="ECO:0000313" key="9">
    <source>
        <dbReference type="EMBL" id="GLP96848.1"/>
    </source>
</evidence>
<dbReference type="Gene3D" id="3.90.1580.10">
    <property type="entry name" value="paralog of FGE (formylglycine-generating enzyme)"/>
    <property type="match status" value="1"/>
</dbReference>
<evidence type="ECO:0000256" key="5">
    <source>
        <dbReference type="ARBA" id="ARBA00022777"/>
    </source>
</evidence>
<dbReference type="PANTHER" id="PTHR23150">
    <property type="entry name" value="SULFATASE MODIFYING FACTOR 1, 2"/>
    <property type="match status" value="1"/>
</dbReference>
<dbReference type="InterPro" id="IPR016187">
    <property type="entry name" value="CTDL_fold"/>
</dbReference>
<dbReference type="EMBL" id="BSNC01000005">
    <property type="protein sequence ID" value="GLP96848.1"/>
    <property type="molecule type" value="Genomic_DNA"/>
</dbReference>
<evidence type="ECO:0000256" key="4">
    <source>
        <dbReference type="ARBA" id="ARBA00022741"/>
    </source>
</evidence>
<sequence length="627" mass="68587">MGIVYKGEDPVIHRAVAIKTLAPQYQGPEHHELQERFKHEAQAAGRLNHPNIINVYEYGEDAGTAYLATEFVDGKTLSEIEDTDQVFSPREVAEIVLNVLNALAYAHQNGVVHRDIKPSNIMLSSSGEVKIADFGIARIESSELTQMGTVMGTPGYMSPEQLLGEQVDQRSDLFSTGVLLYELLIRKPAFRGTNIASTAFQVVHTELQPISEIDPNISDVIDSVISKALAKKPDDRYADAQAFAADLSACLPALSSTASAQSKLVSNDATVIQTPPSHLVSPEKSPETPASPPQSNQRKSSKGIWLGLIAIAAIGGGGFWGKKMLDSGEPKPVRQQVTSPTVKPQTQDLASAAETVDAQTEQPGDTIQDCPYCPQLIVVPSGSFLKGSPDSELGRLSNEGPQHQVDINYQFAVSKFEISKLEYSIFVSDSNYQSNGCWVYDGEWIERPDHGWQKPGFEQDDTHPATCISWDDAKAYINWLTQKTGHDYRLLSAAEWEFLARTGSDNPSCTVANLADQTAAQAYPGWTVHSCTDGFVNTAPTSAFQANELGIYGLSGNVFEWVEDCWNQTYQGAPTDGSAWSDGDCRQRVLKGGSWFSQPNFVRYAFRNHLNSNTRASTLGFRIARTL</sequence>
<dbReference type="Gene3D" id="3.30.200.20">
    <property type="entry name" value="Phosphorylase Kinase, domain 1"/>
    <property type="match status" value="1"/>
</dbReference>
<dbReference type="InterPro" id="IPR008271">
    <property type="entry name" value="Ser/Thr_kinase_AS"/>
</dbReference>
<dbReference type="SMART" id="SM00220">
    <property type="entry name" value="S_TKc"/>
    <property type="match status" value="1"/>
</dbReference>
<proteinExistence type="predicted"/>
<organism evidence="9 10">
    <name type="scientific">Paraferrimonas sedimenticola</name>
    <dbReference type="NCBI Taxonomy" id="375674"/>
    <lineage>
        <taxon>Bacteria</taxon>
        <taxon>Pseudomonadati</taxon>
        <taxon>Pseudomonadota</taxon>
        <taxon>Gammaproteobacteria</taxon>
        <taxon>Alteromonadales</taxon>
        <taxon>Ferrimonadaceae</taxon>
        <taxon>Paraferrimonas</taxon>
    </lineage>
</organism>
<dbReference type="SUPFAM" id="SSF56112">
    <property type="entry name" value="Protein kinase-like (PK-like)"/>
    <property type="match status" value="1"/>
</dbReference>
<evidence type="ECO:0000256" key="2">
    <source>
        <dbReference type="ARBA" id="ARBA00022527"/>
    </source>
</evidence>
<name>A0AA37RXI8_9GAMM</name>
<dbReference type="PROSITE" id="PS50011">
    <property type="entry name" value="PROTEIN_KINASE_DOM"/>
    <property type="match status" value="1"/>
</dbReference>
<evidence type="ECO:0000259" key="8">
    <source>
        <dbReference type="PROSITE" id="PS50011"/>
    </source>
</evidence>
<keyword evidence="6" id="KW-0067">ATP-binding</keyword>
<dbReference type="CDD" id="cd14014">
    <property type="entry name" value="STKc_PknB_like"/>
    <property type="match status" value="1"/>
</dbReference>
<dbReference type="Pfam" id="PF00069">
    <property type="entry name" value="Pkinase"/>
    <property type="match status" value="1"/>
</dbReference>
<dbReference type="Gene3D" id="1.10.510.10">
    <property type="entry name" value="Transferase(Phosphotransferase) domain 1"/>
    <property type="match status" value="1"/>
</dbReference>
<feature type="region of interest" description="Disordered" evidence="7">
    <location>
        <begin position="323"/>
        <end position="344"/>
    </location>
</feature>
<keyword evidence="5" id="KW-0418">Kinase</keyword>
<feature type="compositionally biased region" description="Polar residues" evidence="7">
    <location>
        <begin position="335"/>
        <end position="344"/>
    </location>
</feature>
<reference evidence="9" key="2">
    <citation type="submission" date="2023-01" db="EMBL/GenBank/DDBJ databases">
        <title>Draft genome sequence of Paraferrimonas sedimenticola strain NBRC 101628.</title>
        <authorList>
            <person name="Sun Q."/>
            <person name="Mori K."/>
        </authorList>
    </citation>
    <scope>NUCLEOTIDE SEQUENCE</scope>
    <source>
        <strain evidence="9">NBRC 101628</strain>
    </source>
</reference>
<keyword evidence="2" id="KW-0723">Serine/threonine-protein kinase</keyword>
<dbReference type="FunFam" id="1.10.510.10:FF:000021">
    <property type="entry name" value="Serine/threonine protein kinase"/>
    <property type="match status" value="1"/>
</dbReference>
<dbReference type="InterPro" id="IPR000719">
    <property type="entry name" value="Prot_kinase_dom"/>
</dbReference>
<dbReference type="GO" id="GO:0005524">
    <property type="term" value="F:ATP binding"/>
    <property type="evidence" value="ECO:0007669"/>
    <property type="project" value="UniProtKB-KW"/>
</dbReference>
<dbReference type="PROSITE" id="PS00108">
    <property type="entry name" value="PROTEIN_KINASE_ST"/>
    <property type="match status" value="1"/>
</dbReference>
<evidence type="ECO:0000256" key="7">
    <source>
        <dbReference type="SAM" id="MobiDB-lite"/>
    </source>
</evidence>
<dbReference type="GO" id="GO:0120147">
    <property type="term" value="F:formylglycine-generating oxidase activity"/>
    <property type="evidence" value="ECO:0007669"/>
    <property type="project" value="TreeGrafter"/>
</dbReference>
<keyword evidence="4" id="KW-0547">Nucleotide-binding</keyword>
<feature type="region of interest" description="Disordered" evidence="7">
    <location>
        <begin position="274"/>
        <end position="299"/>
    </location>
</feature>
<dbReference type="InterPro" id="IPR042095">
    <property type="entry name" value="SUMF_sf"/>
</dbReference>
<dbReference type="Pfam" id="PF03781">
    <property type="entry name" value="FGE-sulfatase"/>
    <property type="match status" value="1"/>
</dbReference>
<evidence type="ECO:0000256" key="3">
    <source>
        <dbReference type="ARBA" id="ARBA00022679"/>
    </source>
</evidence>
<gene>
    <name evidence="9" type="ORF">GCM10007895_21540</name>
</gene>
<dbReference type="SUPFAM" id="SSF56436">
    <property type="entry name" value="C-type lectin-like"/>
    <property type="match status" value="1"/>
</dbReference>
<dbReference type="GO" id="GO:0004674">
    <property type="term" value="F:protein serine/threonine kinase activity"/>
    <property type="evidence" value="ECO:0007669"/>
    <property type="project" value="UniProtKB-KW"/>
</dbReference>
<evidence type="ECO:0000313" key="10">
    <source>
        <dbReference type="Proteomes" id="UP001161422"/>
    </source>
</evidence>
<dbReference type="PANTHER" id="PTHR23150:SF35">
    <property type="entry name" value="BLL6746 PROTEIN"/>
    <property type="match status" value="1"/>
</dbReference>
<feature type="domain" description="Protein kinase" evidence="8">
    <location>
        <begin position="1"/>
        <end position="254"/>
    </location>
</feature>
<dbReference type="Proteomes" id="UP001161422">
    <property type="component" value="Unassembled WGS sequence"/>
</dbReference>
<dbReference type="InterPro" id="IPR011009">
    <property type="entry name" value="Kinase-like_dom_sf"/>
</dbReference>
<reference evidence="9" key="1">
    <citation type="journal article" date="2014" name="Int. J. Syst. Evol. Microbiol.">
        <title>Complete genome sequence of Corynebacterium casei LMG S-19264T (=DSM 44701T), isolated from a smear-ripened cheese.</title>
        <authorList>
            <consortium name="US DOE Joint Genome Institute (JGI-PGF)"/>
            <person name="Walter F."/>
            <person name="Albersmeier A."/>
            <person name="Kalinowski J."/>
            <person name="Ruckert C."/>
        </authorList>
    </citation>
    <scope>NUCLEOTIDE SEQUENCE</scope>
    <source>
        <strain evidence="9">NBRC 101628</strain>
    </source>
</reference>
<dbReference type="InterPro" id="IPR051043">
    <property type="entry name" value="Sulfatase_Mod_Factor_Kinase"/>
</dbReference>
<protein>
    <recommendedName>
        <fullName evidence="1">non-specific serine/threonine protein kinase</fullName>
        <ecNumber evidence="1">2.7.11.1</ecNumber>
    </recommendedName>
</protein>
<evidence type="ECO:0000256" key="1">
    <source>
        <dbReference type="ARBA" id="ARBA00012513"/>
    </source>
</evidence>
<feature type="compositionally biased region" description="Basic and acidic residues" evidence="7">
    <location>
        <begin position="323"/>
        <end position="332"/>
    </location>
</feature>
<evidence type="ECO:0000256" key="6">
    <source>
        <dbReference type="ARBA" id="ARBA00022840"/>
    </source>
</evidence>
<keyword evidence="3" id="KW-0808">Transferase</keyword>
<keyword evidence="10" id="KW-1185">Reference proteome</keyword>